<dbReference type="PANTHER" id="PTHR34216:SF3">
    <property type="entry name" value="POLY-BETA-1,6-N-ACETYL-D-GLUCOSAMINE N-DEACETYLASE"/>
    <property type="match status" value="1"/>
</dbReference>
<dbReference type="RefSeq" id="WP_263543212.1">
    <property type="nucleotide sequence ID" value="NZ_JAOVZO020000003.1"/>
</dbReference>
<reference evidence="4" key="1">
    <citation type="submission" date="2023-02" db="EMBL/GenBank/DDBJ databases">
        <title>Tahibacter soli sp. nov. isolated from soil.</title>
        <authorList>
            <person name="Baek J.H."/>
            <person name="Lee J.K."/>
            <person name="Choi D.G."/>
            <person name="Jeon C.O."/>
        </authorList>
    </citation>
    <scope>NUCLEOTIDE SEQUENCE</scope>
    <source>
        <strain evidence="4">BL</strain>
    </source>
</reference>
<evidence type="ECO:0000256" key="2">
    <source>
        <dbReference type="ARBA" id="ARBA00022729"/>
    </source>
</evidence>
<comment type="subcellular location">
    <subcellularLocation>
        <location evidence="1">Secreted</location>
    </subcellularLocation>
</comment>
<comment type="caution">
    <text evidence="4">The sequence shown here is derived from an EMBL/GenBank/DDBJ whole genome shotgun (WGS) entry which is preliminary data.</text>
</comment>
<dbReference type="InterPro" id="IPR011330">
    <property type="entry name" value="Glyco_hydro/deAcase_b/a-brl"/>
</dbReference>
<dbReference type="SUPFAM" id="SSF88713">
    <property type="entry name" value="Glycoside hydrolase/deacetylase"/>
    <property type="match status" value="1"/>
</dbReference>
<dbReference type="PROSITE" id="PS51677">
    <property type="entry name" value="NODB"/>
    <property type="match status" value="1"/>
</dbReference>
<dbReference type="AlphaFoldDB" id="A0A9X3YGT7"/>
<evidence type="ECO:0000313" key="4">
    <source>
        <dbReference type="EMBL" id="MDC8011946.1"/>
    </source>
</evidence>
<evidence type="ECO:0000313" key="5">
    <source>
        <dbReference type="Proteomes" id="UP001139971"/>
    </source>
</evidence>
<proteinExistence type="predicted"/>
<dbReference type="Pfam" id="PF01522">
    <property type="entry name" value="Polysacc_deac_1"/>
    <property type="match status" value="1"/>
</dbReference>
<feature type="domain" description="NodB homology" evidence="3">
    <location>
        <begin position="60"/>
        <end position="275"/>
    </location>
</feature>
<name>A0A9X3YGT7_9GAMM</name>
<dbReference type="Proteomes" id="UP001139971">
    <property type="component" value="Unassembled WGS sequence"/>
</dbReference>
<evidence type="ECO:0000259" key="3">
    <source>
        <dbReference type="PROSITE" id="PS51677"/>
    </source>
</evidence>
<dbReference type="GO" id="GO:0005576">
    <property type="term" value="C:extracellular region"/>
    <property type="evidence" value="ECO:0007669"/>
    <property type="project" value="UniProtKB-SubCell"/>
</dbReference>
<accession>A0A9X3YGT7</accession>
<dbReference type="PANTHER" id="PTHR34216">
    <property type="match status" value="1"/>
</dbReference>
<organism evidence="4 5">
    <name type="scientific">Tahibacter soli</name>
    <dbReference type="NCBI Taxonomy" id="2983605"/>
    <lineage>
        <taxon>Bacteria</taxon>
        <taxon>Pseudomonadati</taxon>
        <taxon>Pseudomonadota</taxon>
        <taxon>Gammaproteobacteria</taxon>
        <taxon>Lysobacterales</taxon>
        <taxon>Rhodanobacteraceae</taxon>
        <taxon>Tahibacter</taxon>
    </lineage>
</organism>
<dbReference type="InterPro" id="IPR051398">
    <property type="entry name" value="Polysacch_Deacetylase"/>
</dbReference>
<gene>
    <name evidence="4" type="ORF">OD750_005225</name>
</gene>
<evidence type="ECO:0000256" key="1">
    <source>
        <dbReference type="ARBA" id="ARBA00004613"/>
    </source>
</evidence>
<dbReference type="Gene3D" id="3.20.20.370">
    <property type="entry name" value="Glycoside hydrolase/deacetylase"/>
    <property type="match status" value="1"/>
</dbReference>
<keyword evidence="5" id="KW-1185">Reference proteome</keyword>
<keyword evidence="2" id="KW-0732">Signal</keyword>
<dbReference type="EMBL" id="JAOVZO020000003">
    <property type="protein sequence ID" value="MDC8011946.1"/>
    <property type="molecule type" value="Genomic_DNA"/>
</dbReference>
<dbReference type="GO" id="GO:0016810">
    <property type="term" value="F:hydrolase activity, acting on carbon-nitrogen (but not peptide) bonds"/>
    <property type="evidence" value="ECO:0007669"/>
    <property type="project" value="InterPro"/>
</dbReference>
<protein>
    <submittedName>
        <fullName evidence="4">Polysaccharide deacetylase family protein</fullName>
    </submittedName>
</protein>
<sequence length="275" mass="30607">MRVPILTYHGVNIAGNDYATNDHVAFAADLDAIHALGLRIVPVAWVVDAVLGRATRDLARCVALTCDDGSNFDYHDLDHPQHGRQKSFYNALLDFRARHGAHAQPDLHLTSFVIAEPAARDAMDRLCLVGRDWMREDWWRAAQASGLVAIENHSWDHNHPCLTSPGPAGLVRGDFHDVGDEAKAEFEIAQAQDYIASRIERRPSLFCYPFGHVNDFLRADWLPRRGAALGLDAAFGDGATPATVDTDRWNVPRYICGWHWKSPEGLAQILRDAAK</sequence>
<dbReference type="GO" id="GO:0005975">
    <property type="term" value="P:carbohydrate metabolic process"/>
    <property type="evidence" value="ECO:0007669"/>
    <property type="project" value="InterPro"/>
</dbReference>
<dbReference type="InterPro" id="IPR002509">
    <property type="entry name" value="NODB_dom"/>
</dbReference>